<dbReference type="SUPFAM" id="SSF102110">
    <property type="entry name" value="(2r)-phospho-3-sulfolactate synthase ComA"/>
    <property type="match status" value="1"/>
</dbReference>
<dbReference type="Pfam" id="PF02679">
    <property type="entry name" value="ComA"/>
    <property type="match status" value="1"/>
</dbReference>
<protein>
    <submittedName>
        <fullName evidence="3">Phosphosulfolactate synthase</fullName>
        <ecNumber evidence="3">4.4.1.19</ecNumber>
    </submittedName>
</protein>
<comment type="similarity">
    <text evidence="1">Belongs to the phosphosulfolactate synthase family.</text>
</comment>
<name>A0ABV5AW02_9BACL</name>
<feature type="compositionally biased region" description="Gly residues" evidence="2">
    <location>
        <begin position="19"/>
        <end position="28"/>
    </location>
</feature>
<gene>
    <name evidence="3" type="ORF">ACE41H_16585</name>
</gene>
<organism evidence="3 4">
    <name type="scientific">Paenibacillus enshidis</name>
    <dbReference type="NCBI Taxonomy" id="1458439"/>
    <lineage>
        <taxon>Bacteria</taxon>
        <taxon>Bacillati</taxon>
        <taxon>Bacillota</taxon>
        <taxon>Bacilli</taxon>
        <taxon>Bacillales</taxon>
        <taxon>Paenibacillaceae</taxon>
        <taxon>Paenibacillus</taxon>
    </lineage>
</organism>
<dbReference type="EMBL" id="JBHHMI010000015">
    <property type="protein sequence ID" value="MFB5268381.1"/>
    <property type="molecule type" value="Genomic_DNA"/>
</dbReference>
<accession>A0ABV5AW02</accession>
<dbReference type="InterPro" id="IPR036112">
    <property type="entry name" value="ComA_synth_sf"/>
</dbReference>
<proteinExistence type="inferred from homology"/>
<evidence type="ECO:0000256" key="2">
    <source>
        <dbReference type="SAM" id="MobiDB-lite"/>
    </source>
</evidence>
<comment type="caution">
    <text evidence="3">The sequence shown here is derived from an EMBL/GenBank/DDBJ whole genome shotgun (WGS) entry which is preliminary data.</text>
</comment>
<evidence type="ECO:0000313" key="4">
    <source>
        <dbReference type="Proteomes" id="UP001580346"/>
    </source>
</evidence>
<sequence>MREAQSDRWHPALQDPAGGRTGTAGGTGKTMVMDKGLGPSAFSDLLHMSAPYIDMIKLGFGTAVLTPDDILLSKIDHAKSRGILIMTGGTFLETALALGLQNEFLAQLRQLGFNGLEISDGSFPMTRKKRSELILRGQDMGFTVITEYGKKLGGQPLTIGHFVETATIDLELGAELVIMEGRESGSGAGVYNEDGSLKEQDFRSILQSMPLPDKVMWEAPRKEQQVFLLQTLGPNVHLGNISFQDATALEALRRGLRGDTACWVENPTADMEGKLN</sequence>
<dbReference type="Gene3D" id="3.20.20.70">
    <property type="entry name" value="Aldolase class I"/>
    <property type="match status" value="1"/>
</dbReference>
<dbReference type="EC" id="4.4.1.19" evidence="3"/>
<dbReference type="Proteomes" id="UP001580346">
    <property type="component" value="Unassembled WGS sequence"/>
</dbReference>
<feature type="compositionally biased region" description="Basic and acidic residues" evidence="2">
    <location>
        <begin position="1"/>
        <end position="10"/>
    </location>
</feature>
<dbReference type="RefSeq" id="WP_375356578.1">
    <property type="nucleotide sequence ID" value="NZ_JBHHMI010000015.1"/>
</dbReference>
<dbReference type="GO" id="GO:0043817">
    <property type="term" value="F:phosphosulfolactate synthase activity"/>
    <property type="evidence" value="ECO:0007669"/>
    <property type="project" value="UniProtKB-EC"/>
</dbReference>
<evidence type="ECO:0000313" key="3">
    <source>
        <dbReference type="EMBL" id="MFB5268381.1"/>
    </source>
</evidence>
<reference evidence="3 4" key="1">
    <citation type="submission" date="2024-09" db="EMBL/GenBank/DDBJ databases">
        <title>Paenibacillus zeirhizospherea sp. nov., isolated from surface of the maize (Zea mays) roots in a horticulture field, Hungary.</title>
        <authorList>
            <person name="Marton D."/>
            <person name="Farkas M."/>
            <person name="Bedics A."/>
            <person name="Toth E."/>
            <person name="Tancsics A."/>
            <person name="Boka K."/>
            <person name="Maroti G."/>
            <person name="Kriszt B."/>
            <person name="Cserhati M."/>
        </authorList>
    </citation>
    <scope>NUCLEOTIDE SEQUENCE [LARGE SCALE GENOMIC DNA]</scope>
    <source>
        <strain evidence="3 4">KCTC 33519</strain>
    </source>
</reference>
<keyword evidence="4" id="KW-1185">Reference proteome</keyword>
<dbReference type="InterPro" id="IPR003830">
    <property type="entry name" value="ComA_synth"/>
</dbReference>
<keyword evidence="3" id="KW-0456">Lyase</keyword>
<dbReference type="InterPro" id="IPR013785">
    <property type="entry name" value="Aldolase_TIM"/>
</dbReference>
<feature type="region of interest" description="Disordered" evidence="2">
    <location>
        <begin position="1"/>
        <end position="30"/>
    </location>
</feature>
<evidence type="ECO:0000256" key="1">
    <source>
        <dbReference type="ARBA" id="ARBA00010424"/>
    </source>
</evidence>